<evidence type="ECO:0000256" key="2">
    <source>
        <dbReference type="SAM" id="Phobius"/>
    </source>
</evidence>
<dbReference type="AlphaFoldDB" id="A0AAV9RSK6"/>
<evidence type="ECO:0000259" key="4">
    <source>
        <dbReference type="Pfam" id="PF22883"/>
    </source>
</evidence>
<feature type="region of interest" description="Disordered" evidence="1">
    <location>
        <begin position="628"/>
        <end position="669"/>
    </location>
</feature>
<dbReference type="InterPro" id="IPR054132">
    <property type="entry name" value="Consortin_N"/>
</dbReference>
<dbReference type="GO" id="GO:0005802">
    <property type="term" value="C:trans-Golgi network"/>
    <property type="evidence" value="ECO:0007669"/>
    <property type="project" value="InterPro"/>
</dbReference>
<feature type="compositionally biased region" description="Polar residues" evidence="1">
    <location>
        <begin position="268"/>
        <end position="282"/>
    </location>
</feature>
<feature type="domain" description="Consortin C-terminal" evidence="3">
    <location>
        <begin position="692"/>
        <end position="808"/>
    </location>
</feature>
<evidence type="ECO:0008006" key="7">
    <source>
        <dbReference type="Google" id="ProtNLM"/>
    </source>
</evidence>
<evidence type="ECO:0000256" key="1">
    <source>
        <dbReference type="SAM" id="MobiDB-lite"/>
    </source>
</evidence>
<feature type="domain" description="Consortin N-terminal" evidence="4">
    <location>
        <begin position="349"/>
        <end position="398"/>
    </location>
</feature>
<feature type="region of interest" description="Disordered" evidence="1">
    <location>
        <begin position="240"/>
        <end position="282"/>
    </location>
</feature>
<feature type="compositionally biased region" description="Polar residues" evidence="1">
    <location>
        <begin position="240"/>
        <end position="250"/>
    </location>
</feature>
<keyword evidence="2" id="KW-1133">Transmembrane helix</keyword>
<feature type="compositionally biased region" description="Basic and acidic residues" evidence="1">
    <location>
        <begin position="488"/>
        <end position="502"/>
    </location>
</feature>
<sequence>MDHGLFEMEGGTMSQVHVDGFELCDNLSNSEALTAQTRNLNETLAQTLSQNDEGGTCSSIQKPSLDNNGKEEVETGKEEYLEGSRDVDEEDDVDQVMKEEEEEESEASSSLICCQSPDTPMTDSSYSETGSLLETPYPFSPGTSPEPTSPVIPVLSPETLHPINSFELSPSSVEVISSATNSGLDSTATEAVDYRQVESVDLTSHVTTSGTQLGSSSGARCSTVASNSMLKDSCSEQLTSSKEPVSNCGPTFSGGTSSSSTGPVISAGLSSSTESTLSRVTAQPSTFTTGSITTAKEFTTSSLPTSLNQKQFTSSPVPDYSLVSTCSTGSILSPALLESLEQQAERDDGTHLPHYLHQIAETFVLQKDYQRALLFIQLEQLYHQRVLENLNALQEQWVSHCGGTSPELAATHLDSLKHICQTHTRPRTRDAEVALLDNLRLKFDGVDSRPSCISGHQVKRVMEQRAKDSSGPATLSANLLGRLNLPETGREHPNGKSERRDIFYGSEQTRKQAYSLEVEGGVERTTSAPGNGLHPSTAGGMDRSDPAEQQEEDLGPAREAEEKQEEDKSEVEEAAEALEMEEEGTEDDGEDEQSEGDSHLCQGAPSVETLVSGAELQLHWEASAQEELHVYQDTQEGSETCLNEEALPSQEADTEQQEPYAEEREEEEDCKADFIRRTPSLEDMAKLITVEEISPPSGLVSILKKRSVYVDSLASSAGPKPGPEKPTAKRRVRFKVPDDSDDQEVGGSDSCLLLFLLCLVTVVISIGGTALYCALGDAQSSVCQDFSRNADFYISQIRRGIAQLQHWYTSGS</sequence>
<feature type="compositionally biased region" description="Acidic residues" evidence="1">
    <location>
        <begin position="562"/>
        <end position="595"/>
    </location>
</feature>
<dbReference type="GO" id="GO:0030133">
    <property type="term" value="C:transport vesicle"/>
    <property type="evidence" value="ECO:0007669"/>
    <property type="project" value="TreeGrafter"/>
</dbReference>
<feature type="compositionally biased region" description="Polar residues" evidence="1">
    <location>
        <begin position="48"/>
        <end position="67"/>
    </location>
</feature>
<accession>A0AAV9RSK6</accession>
<feature type="region of interest" description="Disordered" evidence="1">
    <location>
        <begin position="464"/>
        <end position="507"/>
    </location>
</feature>
<protein>
    <recommendedName>
        <fullName evidence="7">Consortin C-terminal domain-containing protein</fullName>
    </recommendedName>
</protein>
<feature type="compositionally biased region" description="Basic and acidic residues" evidence="1">
    <location>
        <begin position="68"/>
        <end position="86"/>
    </location>
</feature>
<feature type="transmembrane region" description="Helical" evidence="2">
    <location>
        <begin position="752"/>
        <end position="775"/>
    </location>
</feature>
<dbReference type="Pfam" id="PF22883">
    <property type="entry name" value="Consortin_N"/>
    <property type="match status" value="1"/>
</dbReference>
<dbReference type="EMBL" id="JAHHUM010001459">
    <property type="protein sequence ID" value="KAK5611845.1"/>
    <property type="molecule type" value="Genomic_DNA"/>
</dbReference>
<keyword evidence="2" id="KW-0472">Membrane</keyword>
<dbReference type="InterPro" id="IPR028129">
    <property type="entry name" value="Consortin_C"/>
</dbReference>
<feature type="region of interest" description="Disordered" evidence="1">
    <location>
        <begin position="521"/>
        <end position="608"/>
    </location>
</feature>
<comment type="caution">
    <text evidence="5">The sequence shown here is derived from an EMBL/GenBank/DDBJ whole genome shotgun (WGS) entry which is preliminary data.</text>
</comment>
<reference evidence="5 6" key="1">
    <citation type="submission" date="2021-06" db="EMBL/GenBank/DDBJ databases">
        <authorList>
            <person name="Palmer J.M."/>
        </authorList>
    </citation>
    <scope>NUCLEOTIDE SEQUENCE [LARGE SCALE GENOMIC DNA]</scope>
    <source>
        <strain evidence="5 6">MEX-2019</strain>
        <tissue evidence="5">Muscle</tissue>
    </source>
</reference>
<dbReference type="GO" id="GO:0042998">
    <property type="term" value="P:positive regulation of Golgi to plasma membrane protein transport"/>
    <property type="evidence" value="ECO:0007669"/>
    <property type="project" value="InterPro"/>
</dbReference>
<feature type="compositionally biased region" description="Low complexity" evidence="1">
    <location>
        <begin position="251"/>
        <end position="262"/>
    </location>
</feature>
<dbReference type="InterPro" id="IPR042318">
    <property type="entry name" value="Consortin"/>
</dbReference>
<dbReference type="PANTHER" id="PTHR28581:SF1">
    <property type="entry name" value="CONSORTIN"/>
    <property type="match status" value="1"/>
</dbReference>
<name>A0AAV9RSK6_9TELE</name>
<dbReference type="Proteomes" id="UP001311232">
    <property type="component" value="Unassembled WGS sequence"/>
</dbReference>
<keyword evidence="6" id="KW-1185">Reference proteome</keyword>
<dbReference type="Pfam" id="PF15281">
    <property type="entry name" value="Consortin_C"/>
    <property type="match status" value="1"/>
</dbReference>
<dbReference type="GO" id="GO:0005886">
    <property type="term" value="C:plasma membrane"/>
    <property type="evidence" value="ECO:0007669"/>
    <property type="project" value="TreeGrafter"/>
</dbReference>
<evidence type="ECO:0000259" key="3">
    <source>
        <dbReference type="Pfam" id="PF15281"/>
    </source>
</evidence>
<feature type="region of interest" description="Disordered" evidence="1">
    <location>
        <begin position="48"/>
        <end position="152"/>
    </location>
</feature>
<feature type="compositionally biased region" description="Polar residues" evidence="1">
    <location>
        <begin position="111"/>
        <end position="132"/>
    </location>
</feature>
<proteinExistence type="predicted"/>
<keyword evidence="2" id="KW-0812">Transmembrane</keyword>
<dbReference type="PANTHER" id="PTHR28581">
    <property type="entry name" value="CONSORTIN"/>
    <property type="match status" value="1"/>
</dbReference>
<organism evidence="5 6">
    <name type="scientific">Crenichthys baileyi</name>
    <name type="common">White River springfish</name>
    <dbReference type="NCBI Taxonomy" id="28760"/>
    <lineage>
        <taxon>Eukaryota</taxon>
        <taxon>Metazoa</taxon>
        <taxon>Chordata</taxon>
        <taxon>Craniata</taxon>
        <taxon>Vertebrata</taxon>
        <taxon>Euteleostomi</taxon>
        <taxon>Actinopterygii</taxon>
        <taxon>Neopterygii</taxon>
        <taxon>Teleostei</taxon>
        <taxon>Neoteleostei</taxon>
        <taxon>Acanthomorphata</taxon>
        <taxon>Ovalentaria</taxon>
        <taxon>Atherinomorphae</taxon>
        <taxon>Cyprinodontiformes</taxon>
        <taxon>Goodeidae</taxon>
        <taxon>Crenichthys</taxon>
    </lineage>
</organism>
<feature type="compositionally biased region" description="Acidic residues" evidence="1">
    <location>
        <begin position="87"/>
        <end position="106"/>
    </location>
</feature>
<dbReference type="GO" id="GO:0071253">
    <property type="term" value="F:connexin binding"/>
    <property type="evidence" value="ECO:0007669"/>
    <property type="project" value="InterPro"/>
</dbReference>
<feature type="compositionally biased region" description="Polar residues" evidence="1">
    <location>
        <begin position="632"/>
        <end position="641"/>
    </location>
</feature>
<evidence type="ECO:0000313" key="6">
    <source>
        <dbReference type="Proteomes" id="UP001311232"/>
    </source>
</evidence>
<evidence type="ECO:0000313" key="5">
    <source>
        <dbReference type="EMBL" id="KAK5611845.1"/>
    </source>
</evidence>
<gene>
    <name evidence="5" type="ORF">CRENBAI_008682</name>
</gene>